<evidence type="ECO:0000256" key="1">
    <source>
        <dbReference type="SAM" id="Phobius"/>
    </source>
</evidence>
<dbReference type="Proteomes" id="UP000203589">
    <property type="component" value="Chromosome"/>
</dbReference>
<keyword evidence="1" id="KW-0812">Transmembrane</keyword>
<organism evidence="2 3">
    <name type="scientific">Antarctobacter heliothermus</name>
    <dbReference type="NCBI Taxonomy" id="74033"/>
    <lineage>
        <taxon>Bacteria</taxon>
        <taxon>Pseudomonadati</taxon>
        <taxon>Pseudomonadota</taxon>
        <taxon>Alphaproteobacteria</taxon>
        <taxon>Rhodobacterales</taxon>
        <taxon>Roseobacteraceae</taxon>
        <taxon>Antarctobacter</taxon>
    </lineage>
</organism>
<gene>
    <name evidence="2" type="ORF">ANTHELSMS3_01458</name>
</gene>
<protein>
    <submittedName>
        <fullName evidence="2">Uncharacterized protein</fullName>
    </submittedName>
</protein>
<dbReference type="EMBL" id="CP022540">
    <property type="protein sequence ID" value="ASP20156.1"/>
    <property type="molecule type" value="Genomic_DNA"/>
</dbReference>
<name>A0A222E1U5_9RHOB</name>
<feature type="transmembrane region" description="Helical" evidence="1">
    <location>
        <begin position="33"/>
        <end position="50"/>
    </location>
</feature>
<sequence>MDVPVYRLLLAGAALCPAALLAAAPVSSAFLSFGIVIGSAGGLLALLSSFRPGKPRRRGPALLRRAALRRAGSDLPTLNDQRLAIAKALEAAVDLRAEPDAPPTRETAIARILTRILDSWNASDIAALPRDLTLTLTLLKQCLKAPPGEAGRIAQLFQRPDVVLGLRQEIDMIAKARASYDQSLAAYQATRELQATAPAPGTLTQVLRAMNAPDIDLWHRIVTEHDPTDLAQREAALWCATQPACDHASVAVYLARLADGAQLQNAYIDADSAFLEQVRGIIANCNVGIYRHRGLVYVPPADAVIRLKAELDALASLSDSPRWPDPQCVFTVLEGRKPHPRPAWDLSSGRLVAAPNRSDYL</sequence>
<dbReference type="KEGG" id="aht:ANTHELSMS3_01458"/>
<dbReference type="RefSeq" id="WP_094034281.1">
    <property type="nucleotide sequence ID" value="NZ_CP022540.1"/>
</dbReference>
<accession>A0A222E1U5</accession>
<evidence type="ECO:0000313" key="3">
    <source>
        <dbReference type="Proteomes" id="UP000203589"/>
    </source>
</evidence>
<evidence type="ECO:0000313" key="2">
    <source>
        <dbReference type="EMBL" id="ASP20156.1"/>
    </source>
</evidence>
<dbReference type="AlphaFoldDB" id="A0A222E1U5"/>
<keyword evidence="1" id="KW-1133">Transmembrane helix</keyword>
<keyword evidence="1" id="KW-0472">Membrane</keyword>
<dbReference type="OrthoDB" id="7846016at2"/>
<proteinExistence type="predicted"/>
<reference evidence="2 3" key="1">
    <citation type="submission" date="2017-07" db="EMBL/GenBank/DDBJ databases">
        <title>Genome Sequence of Antarctobacter heliothermus Strain SMS3 Isolated from a culture of the Diatom Skeletonema marinoi.</title>
        <authorList>
            <person name="Topel M."/>
            <person name="Pinder M.I.M."/>
            <person name="Johansson O.N."/>
            <person name="Kourtchenko O."/>
            <person name="Godhe A."/>
            <person name="Clarke A.K."/>
        </authorList>
    </citation>
    <scope>NUCLEOTIDE SEQUENCE [LARGE SCALE GENOMIC DNA]</scope>
    <source>
        <strain evidence="2 3">SMS3</strain>
    </source>
</reference>
<keyword evidence="3" id="KW-1185">Reference proteome</keyword>